<sequence length="84" mass="9353">MIVSAKHSKELLMSYRTKQATSWPDFTADCAAAGGTKADESERAFGDVSSTRYPTEMRYVAIDYLPILGCSGKQRRVTDLADWQ</sequence>
<evidence type="ECO:0000313" key="2">
    <source>
        <dbReference type="Proteomes" id="UP000093898"/>
    </source>
</evidence>
<organism evidence="1 2">
    <name type="scientific">Mycolicibacterium mucogenicum</name>
    <name type="common">Mycobacterium mucogenicum</name>
    <dbReference type="NCBI Taxonomy" id="56689"/>
    <lineage>
        <taxon>Bacteria</taxon>
        <taxon>Bacillati</taxon>
        <taxon>Actinomycetota</taxon>
        <taxon>Actinomycetes</taxon>
        <taxon>Mycobacteriales</taxon>
        <taxon>Mycobacteriaceae</taxon>
        <taxon>Mycolicibacterium</taxon>
    </lineage>
</organism>
<accession>A0A1A3HB31</accession>
<name>A0A1A3HB31_MYCMU</name>
<gene>
    <name evidence="1" type="ORF">A5630_15570</name>
</gene>
<comment type="caution">
    <text evidence="1">The sequence shown here is derived from an EMBL/GenBank/DDBJ whole genome shotgun (WGS) entry which is preliminary data.</text>
</comment>
<dbReference type="Proteomes" id="UP000093898">
    <property type="component" value="Unassembled WGS sequence"/>
</dbReference>
<reference evidence="1 2" key="1">
    <citation type="submission" date="2016-06" db="EMBL/GenBank/DDBJ databases">
        <authorList>
            <person name="Kjaerup R.B."/>
            <person name="Dalgaard T.S."/>
            <person name="Juul-Madsen H.R."/>
        </authorList>
    </citation>
    <scope>NUCLEOTIDE SEQUENCE [LARGE SCALE GENOMIC DNA]</scope>
    <source>
        <strain evidence="1 2">1127319.6</strain>
    </source>
</reference>
<dbReference type="AlphaFoldDB" id="A0A1A3HB31"/>
<dbReference type="EMBL" id="LZLC01000052">
    <property type="protein sequence ID" value="OBJ44823.1"/>
    <property type="molecule type" value="Genomic_DNA"/>
</dbReference>
<protein>
    <submittedName>
        <fullName evidence="1">Uncharacterized protein</fullName>
    </submittedName>
</protein>
<proteinExistence type="predicted"/>
<evidence type="ECO:0000313" key="1">
    <source>
        <dbReference type="EMBL" id="OBJ44823.1"/>
    </source>
</evidence>